<organism evidence="4 5">
    <name type="scientific">Clostridium thailandense</name>
    <dbReference type="NCBI Taxonomy" id="2794346"/>
    <lineage>
        <taxon>Bacteria</taxon>
        <taxon>Bacillati</taxon>
        <taxon>Bacillota</taxon>
        <taxon>Clostridia</taxon>
        <taxon>Eubacteriales</taxon>
        <taxon>Clostridiaceae</taxon>
        <taxon>Clostridium</taxon>
    </lineage>
</organism>
<dbReference type="InterPro" id="IPR051534">
    <property type="entry name" value="CBASS_pafABC_assoc_protein"/>
</dbReference>
<dbReference type="InterPro" id="IPR001034">
    <property type="entry name" value="DeoR_HTH"/>
</dbReference>
<keyword evidence="2" id="KW-0804">Transcription</keyword>
<protein>
    <submittedName>
        <fullName evidence="4">YafY family transcriptional regulator</fullName>
    </submittedName>
</protein>
<dbReference type="Pfam" id="PF25583">
    <property type="entry name" value="WCX"/>
    <property type="match status" value="1"/>
</dbReference>
<dbReference type="AlphaFoldDB" id="A0A949TFU5"/>
<keyword evidence="5" id="KW-1185">Reference proteome</keyword>
<name>A0A949TFU5_9CLOT</name>
<dbReference type="InterPro" id="IPR028349">
    <property type="entry name" value="PafC-like"/>
</dbReference>
<dbReference type="Proteomes" id="UP000694308">
    <property type="component" value="Unassembled WGS sequence"/>
</dbReference>
<evidence type="ECO:0000256" key="2">
    <source>
        <dbReference type="ARBA" id="ARBA00023163"/>
    </source>
</evidence>
<dbReference type="InterPro" id="IPR026881">
    <property type="entry name" value="WYL_dom"/>
</dbReference>
<dbReference type="RefSeq" id="WP_218318449.1">
    <property type="nucleotide sequence ID" value="NZ_JAEEGC010000004.1"/>
</dbReference>
<sequence length="325" mass="37944">MKIARLISIIMVLLEHRKLSATKLAEMFEVTPRTIYRDIETINLAGIPIISYPGINGGISIMEEYKIEKKIFTISDITELLIGLGSVHSLLPSEEIINTIAKVKGLVPVEQIKDIESKSNQIDIDHTSWFENKTTKLYVQKIKIAIRENKFISFNYFDRVGNKSQKKIEPYKLFFKNSNWFLHGYCTTREDFSIFRLSHMSSLELLNEKFSSREFDYQSIQESLWTGREIIRIKLLIDESIKDLMIEFCGKENVEPFKNNKFIAYLPFVEDDYWYSILLHFGNKCECLEPENIRLEVIRRLEDTLAIYKKASSKGLSHLGKYGRK</sequence>
<proteinExistence type="predicted"/>
<gene>
    <name evidence="4" type="ORF">I6U48_00550</name>
</gene>
<dbReference type="InterPro" id="IPR057727">
    <property type="entry name" value="WCX_dom"/>
</dbReference>
<evidence type="ECO:0000313" key="5">
    <source>
        <dbReference type="Proteomes" id="UP000694308"/>
    </source>
</evidence>
<dbReference type="PROSITE" id="PS51000">
    <property type="entry name" value="HTH_DEOR_2"/>
    <property type="match status" value="1"/>
</dbReference>
<reference evidence="4" key="1">
    <citation type="submission" date="2020-12" db="EMBL/GenBank/DDBJ databases">
        <title>Clostridium thailandense sp. nov., a novel acetogenic bacterium isolated from peat land soil in Thailand.</title>
        <authorList>
            <person name="Chaikitkaew S."/>
            <person name="Birkeland N.K."/>
        </authorList>
    </citation>
    <scope>NUCLEOTIDE SEQUENCE</scope>
    <source>
        <strain evidence="4">PL3</strain>
    </source>
</reference>
<dbReference type="PROSITE" id="PS52050">
    <property type="entry name" value="WYL"/>
    <property type="match status" value="1"/>
</dbReference>
<dbReference type="EMBL" id="JAEEGC010000004">
    <property type="protein sequence ID" value="MBV7271410.1"/>
    <property type="molecule type" value="Genomic_DNA"/>
</dbReference>
<comment type="caution">
    <text evidence="4">The sequence shown here is derived from an EMBL/GenBank/DDBJ whole genome shotgun (WGS) entry which is preliminary data.</text>
</comment>
<dbReference type="Pfam" id="PF13280">
    <property type="entry name" value="WYL"/>
    <property type="match status" value="1"/>
</dbReference>
<evidence type="ECO:0000313" key="4">
    <source>
        <dbReference type="EMBL" id="MBV7271410.1"/>
    </source>
</evidence>
<dbReference type="PANTHER" id="PTHR34580:SF1">
    <property type="entry name" value="PROTEIN PAFC"/>
    <property type="match status" value="1"/>
</dbReference>
<dbReference type="PIRSF" id="PIRSF016838">
    <property type="entry name" value="PafC"/>
    <property type="match status" value="1"/>
</dbReference>
<dbReference type="InterPro" id="IPR013196">
    <property type="entry name" value="HTH_11"/>
</dbReference>
<accession>A0A949TFU5</accession>
<evidence type="ECO:0000259" key="3">
    <source>
        <dbReference type="PROSITE" id="PS51000"/>
    </source>
</evidence>
<evidence type="ECO:0000256" key="1">
    <source>
        <dbReference type="ARBA" id="ARBA00023015"/>
    </source>
</evidence>
<dbReference type="PANTHER" id="PTHR34580">
    <property type="match status" value="1"/>
</dbReference>
<dbReference type="Pfam" id="PF08279">
    <property type="entry name" value="HTH_11"/>
    <property type="match status" value="1"/>
</dbReference>
<feature type="domain" description="HTH deoR-type" evidence="3">
    <location>
        <begin position="2"/>
        <end position="57"/>
    </location>
</feature>
<keyword evidence="1" id="KW-0805">Transcription regulation</keyword>
<dbReference type="GO" id="GO:0003700">
    <property type="term" value="F:DNA-binding transcription factor activity"/>
    <property type="evidence" value="ECO:0007669"/>
    <property type="project" value="InterPro"/>
</dbReference>